<dbReference type="PRINTS" id="PR00344">
    <property type="entry name" value="BCTRLSENSOR"/>
</dbReference>
<evidence type="ECO:0000256" key="3">
    <source>
        <dbReference type="ARBA" id="ARBA00022553"/>
    </source>
</evidence>
<dbReference type="PANTHER" id="PTHR43065">
    <property type="entry name" value="SENSOR HISTIDINE KINASE"/>
    <property type="match status" value="1"/>
</dbReference>
<dbReference type="Gene3D" id="3.30.565.10">
    <property type="entry name" value="Histidine kinase-like ATPase, C-terminal domain"/>
    <property type="match status" value="1"/>
</dbReference>
<keyword evidence="4" id="KW-0808">Transferase</keyword>
<protein>
    <recommendedName>
        <fullName evidence="2">histidine kinase</fullName>
        <ecNumber evidence="2">2.7.13.3</ecNumber>
    </recommendedName>
</protein>
<dbReference type="Pfam" id="PF02518">
    <property type="entry name" value="HATPase_c"/>
    <property type="match status" value="1"/>
</dbReference>
<evidence type="ECO:0000256" key="7">
    <source>
        <dbReference type="ARBA" id="ARBA00022840"/>
    </source>
</evidence>
<dbReference type="PANTHER" id="PTHR43065:SF10">
    <property type="entry name" value="PEROXIDE STRESS-ACTIVATED HISTIDINE KINASE MAK3"/>
    <property type="match status" value="1"/>
</dbReference>
<comment type="catalytic activity">
    <reaction evidence="1">
        <text>ATP + protein L-histidine = ADP + protein N-phospho-L-histidine.</text>
        <dbReference type="EC" id="2.7.13.3"/>
    </reaction>
</comment>
<sequence>MDATALRAKMKLLLIGLLLSALSVGILIRSQLDEQYRLQTAEFEQIAASLTKSLAQHDALMPLLNNDDGFTLMQKKFPQIIQLAPLPVTGNPQAQVTLAAPGQYWLNNHFRHIRLLIDARRLINTLPQLANFQQVSLLWEGQRLYQSGTPDKGTRWHWSRQLNSASQPFLLTASSHRPWHLLSWDLAAALVLMWAVVILTVSKVMQQNHRRKVADLRVHFFELTRMDTINEMTAGMAHELNQPLTAVMSYNQSALRLLEMQQYDRIPAVLEASVLQVRRISSLLQAWRDNLQNQPAERKPVDIRQIWRRVEMLLDRELREAEVKIEYRFASPLPELLAVPLWLEQIFHNLLSNAIQAQQGQDKAWVSVTALREGNALRLEVSDGGPGLSEQALSHVFIPFFTTREEGIGLGMTLAETLILKMNGRIEVANRPQGGACFTLWLPLEVA</sequence>
<evidence type="ECO:0000256" key="5">
    <source>
        <dbReference type="ARBA" id="ARBA00022741"/>
    </source>
</evidence>
<evidence type="ECO:0000313" key="12">
    <source>
        <dbReference type="Proteomes" id="UP000677515"/>
    </source>
</evidence>
<keyword evidence="8" id="KW-0902">Two-component regulatory system</keyword>
<evidence type="ECO:0000256" key="4">
    <source>
        <dbReference type="ARBA" id="ARBA00022679"/>
    </source>
</evidence>
<dbReference type="SUPFAM" id="SSF55874">
    <property type="entry name" value="ATPase domain of HSP90 chaperone/DNA topoisomerase II/histidine kinase"/>
    <property type="match status" value="1"/>
</dbReference>
<evidence type="ECO:0000256" key="6">
    <source>
        <dbReference type="ARBA" id="ARBA00022777"/>
    </source>
</evidence>
<dbReference type="Proteomes" id="UP000677515">
    <property type="component" value="Chromosome"/>
</dbReference>
<keyword evidence="6 11" id="KW-0418">Kinase</keyword>
<keyword evidence="9" id="KW-0472">Membrane</keyword>
<evidence type="ECO:0000256" key="8">
    <source>
        <dbReference type="ARBA" id="ARBA00023012"/>
    </source>
</evidence>
<dbReference type="InterPro" id="IPR003661">
    <property type="entry name" value="HisK_dim/P_dom"/>
</dbReference>
<dbReference type="InterPro" id="IPR005467">
    <property type="entry name" value="His_kinase_dom"/>
</dbReference>
<dbReference type="InterPro" id="IPR003594">
    <property type="entry name" value="HATPase_dom"/>
</dbReference>
<proteinExistence type="predicted"/>
<feature type="domain" description="Histidine kinase" evidence="10">
    <location>
        <begin position="235"/>
        <end position="446"/>
    </location>
</feature>
<dbReference type="CDD" id="cd00082">
    <property type="entry name" value="HisKA"/>
    <property type="match status" value="1"/>
</dbReference>
<evidence type="ECO:0000313" key="11">
    <source>
        <dbReference type="EMBL" id="BCQ33516.1"/>
    </source>
</evidence>
<reference evidence="11 12" key="1">
    <citation type="submission" date="2021-01" db="EMBL/GenBank/DDBJ databases">
        <title>Complete genome sequence of Erwinia rhapontici MAFF 311153.</title>
        <authorList>
            <person name="Morohoshi T."/>
            <person name="Someya N."/>
        </authorList>
    </citation>
    <scope>NUCLEOTIDE SEQUENCE [LARGE SCALE GENOMIC DNA]</scope>
    <source>
        <strain evidence="11 12">MAFF 311153</strain>
    </source>
</reference>
<accession>A0ABN6DFD0</accession>
<dbReference type="SUPFAM" id="SSF47384">
    <property type="entry name" value="Homodimeric domain of signal transducing histidine kinase"/>
    <property type="match status" value="1"/>
</dbReference>
<dbReference type="EC" id="2.7.13.3" evidence="2"/>
<keyword evidence="12" id="KW-1185">Reference proteome</keyword>
<keyword evidence="7" id="KW-0067">ATP-binding</keyword>
<dbReference type="Pfam" id="PF00512">
    <property type="entry name" value="HisKA"/>
    <property type="match status" value="1"/>
</dbReference>
<organism evidence="11 12">
    <name type="scientific">Erwinia rhapontici</name>
    <name type="common">Pectobacterium rhapontici</name>
    <dbReference type="NCBI Taxonomy" id="55212"/>
    <lineage>
        <taxon>Bacteria</taxon>
        <taxon>Pseudomonadati</taxon>
        <taxon>Pseudomonadota</taxon>
        <taxon>Gammaproteobacteria</taxon>
        <taxon>Enterobacterales</taxon>
        <taxon>Erwiniaceae</taxon>
        <taxon>Erwinia</taxon>
    </lineage>
</organism>
<feature type="transmembrane region" description="Helical" evidence="9">
    <location>
        <begin position="181"/>
        <end position="202"/>
    </location>
</feature>
<evidence type="ECO:0000259" key="10">
    <source>
        <dbReference type="PROSITE" id="PS50109"/>
    </source>
</evidence>
<evidence type="ECO:0000256" key="9">
    <source>
        <dbReference type="SAM" id="Phobius"/>
    </source>
</evidence>
<keyword evidence="9" id="KW-0812">Transmembrane</keyword>
<dbReference type="InterPro" id="IPR036097">
    <property type="entry name" value="HisK_dim/P_sf"/>
</dbReference>
<dbReference type="Gene3D" id="1.10.287.130">
    <property type="match status" value="1"/>
</dbReference>
<dbReference type="InterPro" id="IPR004358">
    <property type="entry name" value="Sig_transdc_His_kin-like_C"/>
</dbReference>
<dbReference type="InterPro" id="IPR036890">
    <property type="entry name" value="HATPase_C_sf"/>
</dbReference>
<dbReference type="PROSITE" id="PS50109">
    <property type="entry name" value="HIS_KIN"/>
    <property type="match status" value="1"/>
</dbReference>
<keyword evidence="9" id="KW-1133">Transmembrane helix</keyword>
<gene>
    <name evidence="11" type="ORF">ERHA53_08590</name>
</gene>
<dbReference type="SMART" id="SM00388">
    <property type="entry name" value="HisKA"/>
    <property type="match status" value="1"/>
</dbReference>
<dbReference type="GO" id="GO:0016301">
    <property type="term" value="F:kinase activity"/>
    <property type="evidence" value="ECO:0007669"/>
    <property type="project" value="UniProtKB-KW"/>
</dbReference>
<name>A0ABN6DFD0_ERWRD</name>
<evidence type="ECO:0000256" key="2">
    <source>
        <dbReference type="ARBA" id="ARBA00012438"/>
    </source>
</evidence>
<keyword evidence="3" id="KW-0597">Phosphoprotein</keyword>
<keyword evidence="5" id="KW-0547">Nucleotide-binding</keyword>
<dbReference type="EMBL" id="AP024329">
    <property type="protein sequence ID" value="BCQ33516.1"/>
    <property type="molecule type" value="Genomic_DNA"/>
</dbReference>
<dbReference type="SMART" id="SM00387">
    <property type="entry name" value="HATPase_c"/>
    <property type="match status" value="1"/>
</dbReference>
<evidence type="ECO:0000256" key="1">
    <source>
        <dbReference type="ARBA" id="ARBA00000085"/>
    </source>
</evidence>